<evidence type="ECO:0000313" key="2">
    <source>
        <dbReference type="Proteomes" id="UP001056120"/>
    </source>
</evidence>
<protein>
    <submittedName>
        <fullName evidence="1">Uncharacterized protein</fullName>
    </submittedName>
</protein>
<reference evidence="2" key="1">
    <citation type="journal article" date="2022" name="Mol. Ecol. Resour.">
        <title>The genomes of chicory, endive, great burdock and yacon provide insights into Asteraceae palaeo-polyploidization history and plant inulin production.</title>
        <authorList>
            <person name="Fan W."/>
            <person name="Wang S."/>
            <person name="Wang H."/>
            <person name="Wang A."/>
            <person name="Jiang F."/>
            <person name="Liu H."/>
            <person name="Zhao H."/>
            <person name="Xu D."/>
            <person name="Zhang Y."/>
        </authorList>
    </citation>
    <scope>NUCLEOTIDE SEQUENCE [LARGE SCALE GENOMIC DNA]</scope>
    <source>
        <strain evidence="2">cv. Yunnan</strain>
    </source>
</reference>
<organism evidence="1 2">
    <name type="scientific">Smallanthus sonchifolius</name>
    <dbReference type="NCBI Taxonomy" id="185202"/>
    <lineage>
        <taxon>Eukaryota</taxon>
        <taxon>Viridiplantae</taxon>
        <taxon>Streptophyta</taxon>
        <taxon>Embryophyta</taxon>
        <taxon>Tracheophyta</taxon>
        <taxon>Spermatophyta</taxon>
        <taxon>Magnoliopsida</taxon>
        <taxon>eudicotyledons</taxon>
        <taxon>Gunneridae</taxon>
        <taxon>Pentapetalae</taxon>
        <taxon>asterids</taxon>
        <taxon>campanulids</taxon>
        <taxon>Asterales</taxon>
        <taxon>Asteraceae</taxon>
        <taxon>Asteroideae</taxon>
        <taxon>Heliantheae alliance</taxon>
        <taxon>Millerieae</taxon>
        <taxon>Smallanthus</taxon>
    </lineage>
</organism>
<proteinExistence type="predicted"/>
<sequence length="76" mass="8603">MESQLGLFRGRTYANIKLKQSNLILHSIIFISLCQTQTPSVSPSIFVSSTTHRYPRFPNFAMISPIVLFECLLLAD</sequence>
<gene>
    <name evidence="1" type="ORF">L1987_59256</name>
</gene>
<reference evidence="1 2" key="2">
    <citation type="journal article" date="2022" name="Mol. Ecol. Resour.">
        <title>The genomes of chicory, endive, great burdock and yacon provide insights into Asteraceae paleo-polyploidization history and plant inulin production.</title>
        <authorList>
            <person name="Fan W."/>
            <person name="Wang S."/>
            <person name="Wang H."/>
            <person name="Wang A."/>
            <person name="Jiang F."/>
            <person name="Liu H."/>
            <person name="Zhao H."/>
            <person name="Xu D."/>
            <person name="Zhang Y."/>
        </authorList>
    </citation>
    <scope>NUCLEOTIDE SEQUENCE [LARGE SCALE GENOMIC DNA]</scope>
    <source>
        <strain evidence="2">cv. Yunnan</strain>
        <tissue evidence="1">Leaves</tissue>
    </source>
</reference>
<dbReference type="EMBL" id="CM042037">
    <property type="protein sequence ID" value="KAI3741582.1"/>
    <property type="molecule type" value="Genomic_DNA"/>
</dbReference>
<comment type="caution">
    <text evidence="1">The sequence shown here is derived from an EMBL/GenBank/DDBJ whole genome shotgun (WGS) entry which is preliminary data.</text>
</comment>
<dbReference type="Proteomes" id="UP001056120">
    <property type="component" value="Linkage Group LG20"/>
</dbReference>
<name>A0ACB9D5L1_9ASTR</name>
<accession>A0ACB9D5L1</accession>
<keyword evidence="2" id="KW-1185">Reference proteome</keyword>
<evidence type="ECO:0000313" key="1">
    <source>
        <dbReference type="EMBL" id="KAI3741582.1"/>
    </source>
</evidence>